<gene>
    <name evidence="2" type="ORF">CHC_T00004150001</name>
</gene>
<dbReference type="GeneID" id="17323163"/>
<evidence type="ECO:0000313" key="3">
    <source>
        <dbReference type="Proteomes" id="UP000012073"/>
    </source>
</evidence>
<dbReference type="Gramene" id="CDF35630">
    <property type="protein sequence ID" value="CDF35630"/>
    <property type="gene ID" value="CHC_T00004150001"/>
</dbReference>
<accession>R7QDX9</accession>
<feature type="compositionally biased region" description="Low complexity" evidence="1">
    <location>
        <begin position="8"/>
        <end position="19"/>
    </location>
</feature>
<feature type="region of interest" description="Disordered" evidence="1">
    <location>
        <begin position="1"/>
        <end position="78"/>
    </location>
</feature>
<organism evidence="2 3">
    <name type="scientific">Chondrus crispus</name>
    <name type="common">Carrageen Irish moss</name>
    <name type="synonym">Polymorpha crispa</name>
    <dbReference type="NCBI Taxonomy" id="2769"/>
    <lineage>
        <taxon>Eukaryota</taxon>
        <taxon>Rhodophyta</taxon>
        <taxon>Florideophyceae</taxon>
        <taxon>Rhodymeniophycidae</taxon>
        <taxon>Gigartinales</taxon>
        <taxon>Gigartinaceae</taxon>
        <taxon>Chondrus</taxon>
    </lineage>
</organism>
<dbReference type="Proteomes" id="UP000012073">
    <property type="component" value="Unassembled WGS sequence"/>
</dbReference>
<dbReference type="EMBL" id="HG001738">
    <property type="protein sequence ID" value="CDF35630.1"/>
    <property type="molecule type" value="Genomic_DNA"/>
</dbReference>
<evidence type="ECO:0000313" key="2">
    <source>
        <dbReference type="EMBL" id="CDF35630.1"/>
    </source>
</evidence>
<feature type="compositionally biased region" description="Basic and acidic residues" evidence="1">
    <location>
        <begin position="54"/>
        <end position="66"/>
    </location>
</feature>
<feature type="compositionally biased region" description="Gly residues" evidence="1">
    <location>
        <begin position="116"/>
        <end position="128"/>
    </location>
</feature>
<dbReference type="KEGG" id="ccp:CHC_T00004150001"/>
<proteinExistence type="predicted"/>
<name>R7QDX9_CHOCR</name>
<evidence type="ECO:0000256" key="1">
    <source>
        <dbReference type="SAM" id="MobiDB-lite"/>
    </source>
</evidence>
<reference evidence="3" key="1">
    <citation type="journal article" date="2013" name="Proc. Natl. Acad. Sci. U.S.A.">
        <title>Genome structure and metabolic features in the red seaweed Chondrus crispus shed light on evolution of the Archaeplastida.</title>
        <authorList>
            <person name="Collen J."/>
            <person name="Porcel B."/>
            <person name="Carre W."/>
            <person name="Ball S.G."/>
            <person name="Chaparro C."/>
            <person name="Tonon T."/>
            <person name="Barbeyron T."/>
            <person name="Michel G."/>
            <person name="Noel B."/>
            <person name="Valentin K."/>
            <person name="Elias M."/>
            <person name="Artiguenave F."/>
            <person name="Arun A."/>
            <person name="Aury J.M."/>
            <person name="Barbosa-Neto J.F."/>
            <person name="Bothwell J.H."/>
            <person name="Bouget F.Y."/>
            <person name="Brillet L."/>
            <person name="Cabello-Hurtado F."/>
            <person name="Capella-Gutierrez S."/>
            <person name="Charrier B."/>
            <person name="Cladiere L."/>
            <person name="Cock J.M."/>
            <person name="Coelho S.M."/>
            <person name="Colleoni C."/>
            <person name="Czjzek M."/>
            <person name="Da Silva C."/>
            <person name="Delage L."/>
            <person name="Denoeud F."/>
            <person name="Deschamps P."/>
            <person name="Dittami S.M."/>
            <person name="Gabaldon T."/>
            <person name="Gachon C.M."/>
            <person name="Groisillier A."/>
            <person name="Herve C."/>
            <person name="Jabbari K."/>
            <person name="Katinka M."/>
            <person name="Kloareg B."/>
            <person name="Kowalczyk N."/>
            <person name="Labadie K."/>
            <person name="Leblanc C."/>
            <person name="Lopez P.J."/>
            <person name="McLachlan D.H."/>
            <person name="Meslet-Cladiere L."/>
            <person name="Moustafa A."/>
            <person name="Nehr Z."/>
            <person name="Nyvall Collen P."/>
            <person name="Panaud O."/>
            <person name="Partensky F."/>
            <person name="Poulain J."/>
            <person name="Rensing S.A."/>
            <person name="Rousvoal S."/>
            <person name="Samson G."/>
            <person name="Symeonidi A."/>
            <person name="Weissenbach J."/>
            <person name="Zambounis A."/>
            <person name="Wincker P."/>
            <person name="Boyen C."/>
        </authorList>
    </citation>
    <scope>NUCLEOTIDE SEQUENCE [LARGE SCALE GENOMIC DNA]</scope>
    <source>
        <strain evidence="3">cv. Stackhouse</strain>
    </source>
</reference>
<protein>
    <submittedName>
        <fullName evidence="2">Uncharacterized protein</fullName>
    </submittedName>
</protein>
<sequence length="144" mass="14893">MSLANGTSPFAQSSSFPASHTRSDNVRGRGHAQGQRTRAGVPASEGRQCLRHRAGAEEDRRPREQGDGNNKGSPLRGDLCSVTLPWGRVVVRSFVSLSFRAAPGSCPRVVTDGVTPGAGWGGGGSRGDGGGDGRRCGQEKAAHG</sequence>
<dbReference type="RefSeq" id="XP_005715449.1">
    <property type="nucleotide sequence ID" value="XM_005715392.1"/>
</dbReference>
<feature type="compositionally biased region" description="Basic and acidic residues" evidence="1">
    <location>
        <begin position="129"/>
        <end position="144"/>
    </location>
</feature>
<dbReference type="AlphaFoldDB" id="R7QDX9"/>
<keyword evidence="3" id="KW-1185">Reference proteome</keyword>
<feature type="region of interest" description="Disordered" evidence="1">
    <location>
        <begin position="105"/>
        <end position="144"/>
    </location>
</feature>